<dbReference type="InterPro" id="IPR051533">
    <property type="entry name" value="WaaL-like"/>
</dbReference>
<dbReference type="PANTHER" id="PTHR37422:SF13">
    <property type="entry name" value="LIPOPOLYSACCHARIDE BIOSYNTHESIS PROTEIN PA4999-RELATED"/>
    <property type="match status" value="1"/>
</dbReference>
<evidence type="ECO:0000313" key="7">
    <source>
        <dbReference type="EMBL" id="QJP10954.1"/>
    </source>
</evidence>
<dbReference type="KEGG" id="pmui:G4G71_24835"/>
<keyword evidence="8" id="KW-1185">Reference proteome</keyword>
<keyword evidence="7" id="KW-0436">Ligase</keyword>
<dbReference type="RefSeq" id="WP_169940980.1">
    <property type="nucleotide sequence ID" value="NZ_CP048833.1"/>
</dbReference>
<dbReference type="Pfam" id="PF04932">
    <property type="entry name" value="Wzy_C"/>
    <property type="match status" value="1"/>
</dbReference>
<feature type="transmembrane region" description="Helical" evidence="5">
    <location>
        <begin position="128"/>
        <end position="147"/>
    </location>
</feature>
<dbReference type="PANTHER" id="PTHR37422">
    <property type="entry name" value="TEICHURONIC ACID BIOSYNTHESIS PROTEIN TUAE"/>
    <property type="match status" value="1"/>
</dbReference>
<evidence type="ECO:0000313" key="8">
    <source>
        <dbReference type="Proteomes" id="UP000502549"/>
    </source>
</evidence>
<protein>
    <submittedName>
        <fullName evidence="7">O-antigen ligase family protein</fullName>
    </submittedName>
</protein>
<keyword evidence="3 5" id="KW-1133">Transmembrane helix</keyword>
<keyword evidence="4 5" id="KW-0472">Membrane</keyword>
<evidence type="ECO:0000256" key="5">
    <source>
        <dbReference type="SAM" id="Phobius"/>
    </source>
</evidence>
<evidence type="ECO:0000256" key="4">
    <source>
        <dbReference type="ARBA" id="ARBA00023136"/>
    </source>
</evidence>
<feature type="transmembrane region" description="Helical" evidence="5">
    <location>
        <begin position="9"/>
        <end position="27"/>
    </location>
</feature>
<sequence length="423" mass="47363">MKNSRIRETILRTTFFLGPTGIFFAPLPGIGSLRAFYFSTALINILCLFRTSKRSLPHFTLLFFIFILLFGSASYSLIGITDDIPIHANPAIRVLVICNLAFGFYNISQWIISSESTDITEKLLRDSFKGFCAVFFLGLVIYIGYITNKIPYSTYSLFTTLDQSAYGYSRFSPGTYPNEFGIICSFYAIYALSITLNKNNPFYLILSVIFIAGVFLTSTRAAYITLLLSYIYLTFSSKSPSRKLLLAILPAILTPIVTQTLSYLSFDVMAVITTGYESAAKGTGSSNVRLEDWNTAIDDLLEHLFWGVGIESPKAYSLHNLPLQILYGLGIAGTLILSIATAAFIHINLKITWNIRKCTKEIQKLTTTTRTILLIHVVVFGLTNHNQAHFFTWMLFALSCIKLRSTEVCVQRFSPNSTSLRLA</sequence>
<feature type="transmembrane region" description="Helical" evidence="5">
    <location>
        <begin position="61"/>
        <end position="78"/>
    </location>
</feature>
<feature type="transmembrane region" description="Helical" evidence="5">
    <location>
        <begin position="244"/>
        <end position="266"/>
    </location>
</feature>
<dbReference type="InterPro" id="IPR007016">
    <property type="entry name" value="O-antigen_ligase-rel_domated"/>
</dbReference>
<evidence type="ECO:0000256" key="1">
    <source>
        <dbReference type="ARBA" id="ARBA00004141"/>
    </source>
</evidence>
<evidence type="ECO:0000256" key="3">
    <source>
        <dbReference type="ARBA" id="ARBA00022989"/>
    </source>
</evidence>
<evidence type="ECO:0000259" key="6">
    <source>
        <dbReference type="Pfam" id="PF04932"/>
    </source>
</evidence>
<feature type="transmembrane region" description="Helical" evidence="5">
    <location>
        <begin position="202"/>
        <end position="232"/>
    </location>
</feature>
<feature type="domain" description="O-antigen ligase-related" evidence="6">
    <location>
        <begin position="206"/>
        <end position="337"/>
    </location>
</feature>
<organism evidence="7 8">
    <name type="scientific">Pseudomonas multiresinivorans</name>
    <dbReference type="NCBI Taxonomy" id="95301"/>
    <lineage>
        <taxon>Bacteria</taxon>
        <taxon>Pseudomonadati</taxon>
        <taxon>Pseudomonadota</taxon>
        <taxon>Gammaproteobacteria</taxon>
        <taxon>Pseudomonadales</taxon>
        <taxon>Pseudomonadaceae</taxon>
        <taxon>Pseudomonas</taxon>
    </lineage>
</organism>
<evidence type="ECO:0000256" key="2">
    <source>
        <dbReference type="ARBA" id="ARBA00022692"/>
    </source>
</evidence>
<feature type="transmembrane region" description="Helical" evidence="5">
    <location>
        <begin position="90"/>
        <end position="107"/>
    </location>
</feature>
<feature type="transmembrane region" description="Helical" evidence="5">
    <location>
        <begin position="325"/>
        <end position="347"/>
    </location>
</feature>
<comment type="subcellular location">
    <subcellularLocation>
        <location evidence="1">Membrane</location>
        <topology evidence="1">Multi-pass membrane protein</topology>
    </subcellularLocation>
</comment>
<dbReference type="GO" id="GO:0016020">
    <property type="term" value="C:membrane"/>
    <property type="evidence" value="ECO:0007669"/>
    <property type="project" value="UniProtKB-SubCell"/>
</dbReference>
<dbReference type="GO" id="GO:0016874">
    <property type="term" value="F:ligase activity"/>
    <property type="evidence" value="ECO:0007669"/>
    <property type="project" value="UniProtKB-KW"/>
</dbReference>
<dbReference type="EMBL" id="CP048833">
    <property type="protein sequence ID" value="QJP10954.1"/>
    <property type="molecule type" value="Genomic_DNA"/>
</dbReference>
<proteinExistence type="predicted"/>
<reference evidence="7 8" key="1">
    <citation type="submission" date="2020-02" db="EMBL/GenBank/DDBJ databases">
        <title>Complete genome sequence of Pseudomonas multiresinivorans ORNL1.</title>
        <authorList>
            <person name="Podar M."/>
        </authorList>
    </citation>
    <scope>NUCLEOTIDE SEQUENCE [LARGE SCALE GENOMIC DNA]</scope>
    <source>
        <strain evidence="8">populi</strain>
    </source>
</reference>
<accession>A0A7Z3GSN1</accession>
<dbReference type="AlphaFoldDB" id="A0A7Z3GSN1"/>
<keyword evidence="2 5" id="KW-0812">Transmembrane</keyword>
<gene>
    <name evidence="7" type="ORF">G4G71_24835</name>
</gene>
<dbReference type="Proteomes" id="UP000502549">
    <property type="component" value="Chromosome"/>
</dbReference>
<name>A0A7Z3GSN1_9PSED</name>